<name>A0ABN2BUV7_9ACTN</name>
<feature type="signal peptide" evidence="4">
    <location>
        <begin position="1"/>
        <end position="30"/>
    </location>
</feature>
<feature type="region of interest" description="Disordered" evidence="2">
    <location>
        <begin position="1202"/>
        <end position="1224"/>
    </location>
</feature>
<keyword evidence="3" id="KW-1133">Transmembrane helix</keyword>
<dbReference type="InterPro" id="IPR006530">
    <property type="entry name" value="YD"/>
</dbReference>
<dbReference type="InterPro" id="IPR022385">
    <property type="entry name" value="Rhs_assc_core"/>
</dbReference>
<dbReference type="PANTHER" id="PTHR32305">
    <property type="match status" value="1"/>
</dbReference>
<dbReference type="InterPro" id="IPR031325">
    <property type="entry name" value="RHS_repeat"/>
</dbReference>
<evidence type="ECO:0000256" key="2">
    <source>
        <dbReference type="SAM" id="MobiDB-lite"/>
    </source>
</evidence>
<keyword evidence="3" id="KW-0472">Membrane</keyword>
<dbReference type="EMBL" id="BAAAPH010000001">
    <property type="protein sequence ID" value="GAA1548011.1"/>
    <property type="molecule type" value="Genomic_DNA"/>
</dbReference>
<dbReference type="Gene3D" id="2.180.10.10">
    <property type="entry name" value="RHS repeat-associated core"/>
    <property type="match status" value="2"/>
</dbReference>
<dbReference type="InterPro" id="IPR056823">
    <property type="entry name" value="TEN-like_YD-shell"/>
</dbReference>
<keyword evidence="7" id="KW-1185">Reference proteome</keyword>
<keyword evidence="1" id="KW-0677">Repeat</keyword>
<evidence type="ECO:0000259" key="5">
    <source>
        <dbReference type="Pfam" id="PF25023"/>
    </source>
</evidence>
<dbReference type="PANTHER" id="PTHR32305:SF17">
    <property type="entry name" value="TRNA NUCLEASE WAPA"/>
    <property type="match status" value="1"/>
</dbReference>
<gene>
    <name evidence="6" type="ORF">GCM10009804_00470</name>
</gene>
<evidence type="ECO:0000313" key="7">
    <source>
        <dbReference type="Proteomes" id="UP001501705"/>
    </source>
</evidence>
<feature type="domain" description="Teneurin-like YD-shell" evidence="5">
    <location>
        <begin position="1702"/>
        <end position="1808"/>
    </location>
</feature>
<evidence type="ECO:0000256" key="1">
    <source>
        <dbReference type="ARBA" id="ARBA00022737"/>
    </source>
</evidence>
<evidence type="ECO:0000256" key="3">
    <source>
        <dbReference type="SAM" id="Phobius"/>
    </source>
</evidence>
<sequence>MRYRRRLLLTPTAVVVAVSLIATTPGTAPAAQAPAKHTAGHVKPPREKSVPIEKLPAKPGLPDEDAQRAVTQVPQPRWPAPGRAEVSLPKPQAQPVDWGAVLTARPTTKVTGPSEQVGSLPLRIGPTAAANKQAAAAAGAAGAPGGEAGQTPAKVALQMLGRTGDQLRFRLNRTDGIARTGKVSLRIDYSGFRQAFGGDWSTRLQLVSIPACAGCTPVRLPSHNDGKGELSADVPATAGPTTFALSAAPSGPAGDNTSTSLTPTATWQVGGSSGDFSWSYPMQVPPSLGGPKPTLALGYSSGSVDGRTTASNSQASWVGAGFEFAPGGTIERRYASCASKTEQKGNNGTAVTGDFCWATDNATFALNGAGGELVLDDQTHTWHSRTDDGLTIEKLSGADNGDGGPDSGLAAKGEYWRITDKSGTQYYFGLNKLPGASGSTNSAWTVPVAGNNAGEPCHATAFVDSFCQQAYRWNLDYVVDRHGNTMSFYYDLETNKYGRAGKSTLVADYVRAGNLNRIEYGQQAGKLTDNAAKVAQVRFETAERCLKPSGCVASDYVDTPLDQECTSTTNCGDLLYPSFWTKKRLSRVVTEVWRGTSYQPVQSWTFRQSFLDPQDAGRSGMLWLEGITSTGLVGGSKALPEVSFAAQVLPNRLLGPDSLGQPTLNWPRIKTITYGTGGQVAVHYLGPDCTVPSDLPPVDNNGKRCYPIKWTPKDQAERQDWFAKYVVDQVTESDLVGGTPGQVTKIEYPEAPAWRHDEEDGLVEVDRKTWSQWRGYEKVKVTTGNGLDGPATVKTNIYYRGMDGDVRQDGTLKSVDVTDSTGGKSEDLNPLAGKLREQTTYSGTAVVDRSITDQWVSKDPTATRVRDWGTTKAYRVQDKAIRQDQAVGTGWLQSSSSNTYDEATGRLTAKTDLRDVANPNDDICTRYEYFDNPAAGIAELPAREQTVKVSCAKTWTNTDVLSDSKTSYDPATGDKLAVQRLSGFDTAGKPTYQTVSTADYDAFGRVRHTSDALQHTTTVDYTPAAGGALTASKTTQPNGQTATSRVDPAWGEEVAVTDAAGRTTTTKRDPLGRSVETWLPGNTSSTPNDATTYSDEPGKPGVVTSTSLRADGSTELTREFSDGLMRRRQTQSESADGIGRLITDYITDSRGQEVKQNGPYPNDSPLGFDLVKPTDEKLLPAQKLTTYDDLGRPRQESFLSLGSTQWTRSHSNGTGVETIEPPAGDQATTRITDLQGRLVELRNYHGNKATGGYDKTSYTYTPAGQLESVTDPAGNVWRYQYDLRGRKYQETDPDRGVTKYTYNDLDQVVTSTDGRNVTLTYEYDSAGRRTVVKNGGTVETQLTYDTVKPGSLTSATRYINGNAYTMRFTGYDDAGRPTGTALDIPQSEGALAGSYAVSTSYTADGQVKSTTMPALGGLPAETVTVGYDKRSRPISLTGASSYVSETDYTPYGETSRLQMTNGDNWAEQLFEYEEGSHRLSRGSLLTPNGYESDVRYAYDPAGNIVKATDSPTTIDANDTQCFGYDDYRRLTQAWTPTSGDCAAAPDKNALGGPAPYLYSWTFDAIGNRKSEQRITPGGETNATYEYPAAGQPQPHAVQKVTTTGTGGTRVDQYAYDADGNLRTRTKEVGGQAVLGRQLTRPTPWLTERHGYDPTFYAADGTRILRKDSTGTTLFIGDTELQLKPDGSLLGTRYYSMGDHQVAVRTGSKLTWVSGDHHGTMTVSVDAATLAVQRRRITPYGEVRGTAPNAWPGQRGFVGGVQDDATGLVHLGAREYDPDSGRFISADPQLDASDPQQMNAYAYANNSPVTFSDPDGQRYVTETVTTLREVVKVVYKRITEEKARLVRHTRLLILSVSLYLMFRAMGWNSLANALLVYATYVTWVIVRITRTIRELVKVQERVTRKLKRWVGDAEAKDLDRMLKESNDTLRMAQHVAAQANAILTWAYQLRAANAQGRGGGGGGASGGAGANGMDPCYWYGCTSPDPQIDKLDNKEPDQPWWYKWLKGITAAVPTAIAGGACAAGTAPSGPGAWAAGGFCGGNVAFFITDFFDRYWNMKHTTPREQAYDEQRLKNRDEFRRTCHTYNGC</sequence>
<dbReference type="Pfam" id="PF05593">
    <property type="entry name" value="RHS_repeat"/>
    <property type="match status" value="2"/>
</dbReference>
<dbReference type="PROSITE" id="PS51318">
    <property type="entry name" value="TAT"/>
    <property type="match status" value="1"/>
</dbReference>
<feature type="compositionally biased region" description="Polar residues" evidence="2">
    <location>
        <begin position="1080"/>
        <end position="1094"/>
    </location>
</feature>
<evidence type="ECO:0000256" key="4">
    <source>
        <dbReference type="SAM" id="SignalP"/>
    </source>
</evidence>
<comment type="caution">
    <text evidence="6">The sequence shown here is derived from an EMBL/GenBank/DDBJ whole genome shotgun (WGS) entry which is preliminary data.</text>
</comment>
<proteinExistence type="predicted"/>
<feature type="compositionally biased region" description="Polar residues" evidence="2">
    <location>
        <begin position="1202"/>
        <end position="1215"/>
    </location>
</feature>
<feature type="transmembrane region" description="Helical" evidence="3">
    <location>
        <begin position="1868"/>
        <end position="1885"/>
    </location>
</feature>
<feature type="region of interest" description="Disordered" evidence="2">
    <location>
        <begin position="26"/>
        <end position="49"/>
    </location>
</feature>
<accession>A0ABN2BUV7</accession>
<keyword evidence="4" id="KW-0732">Signal</keyword>
<dbReference type="InterPro" id="IPR050708">
    <property type="entry name" value="T6SS_VgrG/RHS"/>
</dbReference>
<feature type="region of interest" description="Disordered" evidence="2">
    <location>
        <begin position="1059"/>
        <end position="1099"/>
    </location>
</feature>
<organism evidence="6 7">
    <name type="scientific">Kribbella hippodromi</name>
    <dbReference type="NCBI Taxonomy" id="434347"/>
    <lineage>
        <taxon>Bacteria</taxon>
        <taxon>Bacillati</taxon>
        <taxon>Actinomycetota</taxon>
        <taxon>Actinomycetes</taxon>
        <taxon>Propionibacteriales</taxon>
        <taxon>Kribbellaceae</taxon>
        <taxon>Kribbella</taxon>
    </lineage>
</organism>
<dbReference type="Proteomes" id="UP001501705">
    <property type="component" value="Unassembled WGS sequence"/>
</dbReference>
<dbReference type="NCBIfam" id="TIGR03696">
    <property type="entry name" value="Rhs_assc_core"/>
    <property type="match status" value="1"/>
</dbReference>
<evidence type="ECO:0000313" key="6">
    <source>
        <dbReference type="EMBL" id="GAA1548011.1"/>
    </source>
</evidence>
<protein>
    <submittedName>
        <fullName evidence="6">RHS repeat-associated core domain-containing protein</fullName>
    </submittedName>
</protein>
<dbReference type="NCBIfam" id="TIGR01643">
    <property type="entry name" value="YD_repeat_2x"/>
    <property type="match status" value="2"/>
</dbReference>
<keyword evidence="3" id="KW-0812">Transmembrane</keyword>
<feature type="compositionally biased region" description="Low complexity" evidence="2">
    <location>
        <begin position="26"/>
        <end position="37"/>
    </location>
</feature>
<dbReference type="InterPro" id="IPR006311">
    <property type="entry name" value="TAT_signal"/>
</dbReference>
<feature type="chain" id="PRO_5045036051" evidence="4">
    <location>
        <begin position="31"/>
        <end position="2087"/>
    </location>
</feature>
<dbReference type="Pfam" id="PF25023">
    <property type="entry name" value="TEN_YD-shell"/>
    <property type="match status" value="1"/>
</dbReference>
<reference evidence="6 7" key="1">
    <citation type="journal article" date="2019" name="Int. J. Syst. Evol. Microbiol.">
        <title>The Global Catalogue of Microorganisms (GCM) 10K type strain sequencing project: providing services to taxonomists for standard genome sequencing and annotation.</title>
        <authorList>
            <consortium name="The Broad Institute Genomics Platform"/>
            <consortium name="The Broad Institute Genome Sequencing Center for Infectious Disease"/>
            <person name="Wu L."/>
            <person name="Ma J."/>
        </authorList>
    </citation>
    <scope>NUCLEOTIDE SEQUENCE [LARGE SCALE GENOMIC DNA]</scope>
    <source>
        <strain evidence="6 7">JCM 15572</strain>
    </source>
</reference>